<organism evidence="1 2">
    <name type="scientific">Colletotrichum godetiae</name>
    <dbReference type="NCBI Taxonomy" id="1209918"/>
    <lineage>
        <taxon>Eukaryota</taxon>
        <taxon>Fungi</taxon>
        <taxon>Dikarya</taxon>
        <taxon>Ascomycota</taxon>
        <taxon>Pezizomycotina</taxon>
        <taxon>Sordariomycetes</taxon>
        <taxon>Hypocreomycetidae</taxon>
        <taxon>Glomerellales</taxon>
        <taxon>Glomerellaceae</taxon>
        <taxon>Colletotrichum</taxon>
        <taxon>Colletotrichum acutatum species complex</taxon>
    </lineage>
</organism>
<protein>
    <submittedName>
        <fullName evidence="1">Uncharacterized protein</fullName>
    </submittedName>
</protein>
<name>A0AAJ0ALI3_9PEZI</name>
<reference evidence="1" key="1">
    <citation type="submission" date="2021-06" db="EMBL/GenBank/DDBJ databases">
        <title>Comparative genomics, transcriptomics and evolutionary studies reveal genomic signatures of adaptation to plant cell wall in hemibiotrophic fungi.</title>
        <authorList>
            <consortium name="DOE Joint Genome Institute"/>
            <person name="Baroncelli R."/>
            <person name="Diaz J.F."/>
            <person name="Benocci T."/>
            <person name="Peng M."/>
            <person name="Battaglia E."/>
            <person name="Haridas S."/>
            <person name="Andreopoulos W."/>
            <person name="Labutti K."/>
            <person name="Pangilinan J."/>
            <person name="Floch G.L."/>
            <person name="Makela M.R."/>
            <person name="Henrissat B."/>
            <person name="Grigoriev I.V."/>
            <person name="Crouch J.A."/>
            <person name="De Vries R.P."/>
            <person name="Sukno S.A."/>
            <person name="Thon M.R."/>
        </authorList>
    </citation>
    <scope>NUCLEOTIDE SEQUENCE</scope>
    <source>
        <strain evidence="1">CBS 193.32</strain>
    </source>
</reference>
<dbReference type="RefSeq" id="XP_060429428.1">
    <property type="nucleotide sequence ID" value="XM_060565626.1"/>
</dbReference>
<comment type="caution">
    <text evidence="1">The sequence shown here is derived from an EMBL/GenBank/DDBJ whole genome shotgun (WGS) entry which is preliminary data.</text>
</comment>
<accession>A0AAJ0ALI3</accession>
<dbReference type="GeneID" id="85450152"/>
<sequence>MVSRHTTCKDSPIATAEGCCRGVGFWNVGNGRSLVAFREKSLRGIRDRPKHAATQKCYCGQGGMNVVTDPCVNCGYSRCSRCRVEKLHVRQHLHHDTAHSQHTHHSHT</sequence>
<evidence type="ECO:0000313" key="1">
    <source>
        <dbReference type="EMBL" id="KAK1675425.1"/>
    </source>
</evidence>
<dbReference type="Proteomes" id="UP001224890">
    <property type="component" value="Unassembled WGS sequence"/>
</dbReference>
<evidence type="ECO:0000313" key="2">
    <source>
        <dbReference type="Proteomes" id="UP001224890"/>
    </source>
</evidence>
<gene>
    <name evidence="1" type="ORF">BDP55DRAFT_154114</name>
</gene>
<proteinExistence type="predicted"/>
<dbReference type="AlphaFoldDB" id="A0AAJ0ALI3"/>
<dbReference type="EMBL" id="JAHMHR010000021">
    <property type="protein sequence ID" value="KAK1675425.1"/>
    <property type="molecule type" value="Genomic_DNA"/>
</dbReference>
<keyword evidence="2" id="KW-1185">Reference proteome</keyword>